<dbReference type="AlphaFoldDB" id="A0A226N594"/>
<dbReference type="EMBL" id="MCFN01000214">
    <property type="protein sequence ID" value="OXB62480.1"/>
    <property type="molecule type" value="Genomic_DNA"/>
</dbReference>
<keyword evidence="5" id="KW-1185">Reference proteome</keyword>
<gene>
    <name evidence="4" type="ORF">ASZ78_003868</name>
</gene>
<proteinExistence type="predicted"/>
<feature type="region of interest" description="Disordered" evidence="1">
    <location>
        <begin position="119"/>
        <end position="152"/>
    </location>
</feature>
<feature type="signal peptide" evidence="2">
    <location>
        <begin position="1"/>
        <end position="32"/>
    </location>
</feature>
<dbReference type="InterPro" id="IPR022049">
    <property type="entry name" value="FAM69_kinase_dom"/>
</dbReference>
<accession>A0A226N594</accession>
<evidence type="ECO:0000313" key="4">
    <source>
        <dbReference type="EMBL" id="OXB62480.1"/>
    </source>
</evidence>
<dbReference type="Gene3D" id="1.10.510.10">
    <property type="entry name" value="Transferase(Phosphotransferase) domain 1"/>
    <property type="match status" value="1"/>
</dbReference>
<dbReference type="PANTHER" id="PTHR46448:SF2">
    <property type="entry name" value="PROTEIN KINASE DOMAIN-CONTAINING PROTEIN"/>
    <property type="match status" value="1"/>
</dbReference>
<feature type="chain" id="PRO_5012827496" description="FAM69 protein-kinase domain-containing protein" evidence="2">
    <location>
        <begin position="33"/>
        <end position="497"/>
    </location>
</feature>
<sequence length="497" mass="53540">MEAGGRRWRAALLALALLLPLLLLTLPPPALRASSALPPGLLEELRQRRRDLRRLAAGGVEAEGGLRCGDVRREAGGEVLGSGFAKVVVRAALVVDGAVALKSVHGAVRAAVRGARRLPPSGRVQAAEGGDAAATSAASRHRAGTEGAEGACRGVRGDGAADGRSSLQLHGQCYDGGGEPEAGVTAVLELGAPLEMIQLLQTPWEERFKICLGLVELLFYLAHSPLGSIVLLDFQPRQFVMVDGNLKVTDMDDASTEEPSCEEDNDCTLEFPTKSFPLQCSSAGKCKGINEKRNLFNAYRYFFTYLLPHSAPPTLQPLLSDILNATGNLRYGINETLRAFEKVLHLYKSGLYLQKRPLLLKDYISLRGFRTEEAEAYKCWPSYSHLGCLLSVHSPEEAAAICSSQPKCQSFIITQQRTWTGELGMGLDSSCYMVPRCPWLLSSSIVPCLAKAVIMGMKVDLGEGVGMVLPGVLCCFAFTSPNITSDICSVVLHIIKM</sequence>
<dbReference type="Pfam" id="PF12260">
    <property type="entry name" value="PIP49_C"/>
    <property type="match status" value="1"/>
</dbReference>
<organism evidence="4 5">
    <name type="scientific">Callipepla squamata</name>
    <name type="common">Scaled quail</name>
    <dbReference type="NCBI Taxonomy" id="9009"/>
    <lineage>
        <taxon>Eukaryota</taxon>
        <taxon>Metazoa</taxon>
        <taxon>Chordata</taxon>
        <taxon>Craniata</taxon>
        <taxon>Vertebrata</taxon>
        <taxon>Euteleostomi</taxon>
        <taxon>Archelosauria</taxon>
        <taxon>Archosauria</taxon>
        <taxon>Dinosauria</taxon>
        <taxon>Saurischia</taxon>
        <taxon>Theropoda</taxon>
        <taxon>Coelurosauria</taxon>
        <taxon>Aves</taxon>
        <taxon>Neognathae</taxon>
        <taxon>Galloanserae</taxon>
        <taxon>Galliformes</taxon>
        <taxon>Odontophoridae</taxon>
        <taxon>Callipepla</taxon>
    </lineage>
</organism>
<keyword evidence="2" id="KW-0732">Signal</keyword>
<protein>
    <recommendedName>
        <fullName evidence="3">FAM69 protein-kinase domain-containing protein</fullName>
    </recommendedName>
</protein>
<evidence type="ECO:0000256" key="1">
    <source>
        <dbReference type="SAM" id="MobiDB-lite"/>
    </source>
</evidence>
<dbReference type="STRING" id="9009.A0A226N594"/>
<dbReference type="GO" id="GO:0005576">
    <property type="term" value="C:extracellular region"/>
    <property type="evidence" value="ECO:0007669"/>
    <property type="project" value="TreeGrafter"/>
</dbReference>
<evidence type="ECO:0000259" key="3">
    <source>
        <dbReference type="Pfam" id="PF12260"/>
    </source>
</evidence>
<dbReference type="InterPro" id="IPR042983">
    <property type="entry name" value="PKDCC"/>
</dbReference>
<reference evidence="4 5" key="1">
    <citation type="submission" date="2016-07" db="EMBL/GenBank/DDBJ databases">
        <title>Disparate Historic Effective Population Sizes Predicted by Modern Levels of Genome Diversity for the Scaled Quail (Callipepla squamata) and the Northern Bobwhite (Colinus virginianus): Inferences from First and Second Generation Draft Genome Assemblies for Sympatric New World Quail.</title>
        <authorList>
            <person name="Oldeschulte D.L."/>
            <person name="Halley Y.A."/>
            <person name="Bhattarai E.K."/>
            <person name="Brashear W.A."/>
            <person name="Hill J."/>
            <person name="Metz R.P."/>
            <person name="Johnson C.D."/>
            <person name="Rollins D."/>
            <person name="Peterson M.J."/>
            <person name="Bickhart D.M."/>
            <person name="Decker J.E."/>
            <person name="Seabury C.M."/>
        </authorList>
    </citation>
    <scope>NUCLEOTIDE SEQUENCE [LARGE SCALE GENOMIC DNA]</scope>
    <source>
        <strain evidence="4 5">Texas</strain>
        <tissue evidence="4">Leg muscle</tissue>
    </source>
</reference>
<dbReference type="GO" id="GO:0004715">
    <property type="term" value="F:non-membrane spanning protein tyrosine kinase activity"/>
    <property type="evidence" value="ECO:0007669"/>
    <property type="project" value="InterPro"/>
</dbReference>
<dbReference type="Proteomes" id="UP000198323">
    <property type="component" value="Unassembled WGS sequence"/>
</dbReference>
<feature type="compositionally biased region" description="Low complexity" evidence="1">
    <location>
        <begin position="126"/>
        <end position="138"/>
    </location>
</feature>
<dbReference type="OrthoDB" id="4062651at2759"/>
<dbReference type="PANTHER" id="PTHR46448">
    <property type="entry name" value="PROTEIN KINASE DOMAIN-CONTAINING PROTEIN"/>
    <property type="match status" value="1"/>
</dbReference>
<dbReference type="GO" id="GO:0001501">
    <property type="term" value="P:skeletal system development"/>
    <property type="evidence" value="ECO:0007669"/>
    <property type="project" value="TreeGrafter"/>
</dbReference>
<comment type="caution">
    <text evidence="4">The sequence shown here is derived from an EMBL/GenBank/DDBJ whole genome shotgun (WGS) entry which is preliminary data.</text>
</comment>
<feature type="domain" description="FAM69 protein-kinase" evidence="3">
    <location>
        <begin position="196"/>
        <end position="324"/>
    </location>
</feature>
<name>A0A226N594_CALSU</name>
<evidence type="ECO:0000256" key="2">
    <source>
        <dbReference type="SAM" id="SignalP"/>
    </source>
</evidence>
<evidence type="ECO:0000313" key="5">
    <source>
        <dbReference type="Proteomes" id="UP000198323"/>
    </source>
</evidence>